<dbReference type="InterPro" id="IPR004776">
    <property type="entry name" value="Mem_transp_PIN-like"/>
</dbReference>
<keyword evidence="10" id="KW-1185">Reference proteome</keyword>
<feature type="transmembrane region" description="Helical" evidence="8">
    <location>
        <begin position="184"/>
        <end position="204"/>
    </location>
</feature>
<gene>
    <name evidence="9" type="ORF">GPA22_09235</name>
</gene>
<keyword evidence="3" id="KW-0813">Transport</keyword>
<sequence>MQSLLLLLPDFSLILLGAVLRRHLVDGESFWTGVEKLVYFVLFPALLFNALATADVDPGRALPLFLSGLGTMFAGFVLGWIGRGLMGLDAMGFASRLQCTYRFNTYIGIAIAGKLHGVPGVALMGGLCGAMVPFANLMAVGMLARHGQGNLLRELSRNPLVLATLAGLLFNLTGLDLPGPVTSFLKRLGDAAVALGLLAVGAALRWEMVGGRWSGSAWIVAVKLLLLPALAWQIGRALGVEGIAFDTLVLFAALPSASSAYILAMRMGGDGAGVAWLISATTLLAVPTLTLWLYLL</sequence>
<evidence type="ECO:0000256" key="7">
    <source>
        <dbReference type="ARBA" id="ARBA00023136"/>
    </source>
</evidence>
<evidence type="ECO:0000256" key="6">
    <source>
        <dbReference type="ARBA" id="ARBA00022989"/>
    </source>
</evidence>
<dbReference type="Gene3D" id="1.20.1530.20">
    <property type="match status" value="1"/>
</dbReference>
<comment type="subcellular location">
    <subcellularLocation>
        <location evidence="1">Cell membrane</location>
        <topology evidence="1">Multi-pass membrane protein</topology>
    </subcellularLocation>
</comment>
<dbReference type="Pfam" id="PF03547">
    <property type="entry name" value="Mem_trans"/>
    <property type="match status" value="1"/>
</dbReference>
<evidence type="ECO:0000256" key="8">
    <source>
        <dbReference type="SAM" id="Phobius"/>
    </source>
</evidence>
<evidence type="ECO:0000256" key="4">
    <source>
        <dbReference type="ARBA" id="ARBA00022475"/>
    </source>
</evidence>
<dbReference type="EMBL" id="WTVN01000011">
    <property type="protein sequence ID" value="NMG43915.1"/>
    <property type="molecule type" value="Genomic_DNA"/>
</dbReference>
<feature type="transmembrane region" description="Helical" evidence="8">
    <location>
        <begin position="37"/>
        <end position="54"/>
    </location>
</feature>
<dbReference type="Proteomes" id="UP000623795">
    <property type="component" value="Unassembled WGS sequence"/>
</dbReference>
<comment type="caution">
    <text evidence="9">The sequence shown here is derived from an EMBL/GenBank/DDBJ whole genome shotgun (WGS) entry which is preliminary data.</text>
</comment>
<evidence type="ECO:0000256" key="3">
    <source>
        <dbReference type="ARBA" id="ARBA00022448"/>
    </source>
</evidence>
<feature type="transmembrane region" description="Helical" evidence="8">
    <location>
        <begin position="276"/>
        <end position="295"/>
    </location>
</feature>
<organism evidence="9 10">
    <name type="scientific">Aromatoleum toluvorans</name>
    <dbReference type="NCBI Taxonomy" id="92002"/>
    <lineage>
        <taxon>Bacteria</taxon>
        <taxon>Pseudomonadati</taxon>
        <taxon>Pseudomonadota</taxon>
        <taxon>Betaproteobacteria</taxon>
        <taxon>Rhodocyclales</taxon>
        <taxon>Rhodocyclaceae</taxon>
        <taxon>Aromatoleum</taxon>
    </lineage>
</organism>
<feature type="transmembrane region" description="Helical" evidence="8">
    <location>
        <begin position="155"/>
        <end position="172"/>
    </location>
</feature>
<protein>
    <submittedName>
        <fullName evidence="9">AEC family transporter</fullName>
    </submittedName>
</protein>
<keyword evidence="7 8" id="KW-0472">Membrane</keyword>
<feature type="transmembrane region" description="Helical" evidence="8">
    <location>
        <begin position="61"/>
        <end position="81"/>
    </location>
</feature>
<evidence type="ECO:0000313" key="9">
    <source>
        <dbReference type="EMBL" id="NMG43915.1"/>
    </source>
</evidence>
<accession>A0ABX1PXJ2</accession>
<keyword evidence="5 8" id="KW-0812">Transmembrane</keyword>
<evidence type="ECO:0000256" key="5">
    <source>
        <dbReference type="ARBA" id="ARBA00022692"/>
    </source>
</evidence>
<dbReference type="PANTHER" id="PTHR36838">
    <property type="entry name" value="AUXIN EFFLUX CARRIER FAMILY PROTEIN"/>
    <property type="match status" value="1"/>
</dbReference>
<feature type="transmembrane region" description="Helical" evidence="8">
    <location>
        <begin position="121"/>
        <end position="143"/>
    </location>
</feature>
<proteinExistence type="inferred from homology"/>
<evidence type="ECO:0000313" key="10">
    <source>
        <dbReference type="Proteomes" id="UP000623795"/>
    </source>
</evidence>
<dbReference type="RefSeq" id="WP_169255808.1">
    <property type="nucleotide sequence ID" value="NZ_WTVN01000011.1"/>
</dbReference>
<dbReference type="InterPro" id="IPR038770">
    <property type="entry name" value="Na+/solute_symporter_sf"/>
</dbReference>
<evidence type="ECO:0000256" key="2">
    <source>
        <dbReference type="ARBA" id="ARBA00010145"/>
    </source>
</evidence>
<dbReference type="PANTHER" id="PTHR36838:SF4">
    <property type="entry name" value="AUXIN EFFLUX CARRIER FAMILY PROTEIN"/>
    <property type="match status" value="1"/>
</dbReference>
<evidence type="ECO:0000256" key="1">
    <source>
        <dbReference type="ARBA" id="ARBA00004651"/>
    </source>
</evidence>
<feature type="transmembrane region" description="Helical" evidence="8">
    <location>
        <begin position="216"/>
        <end position="235"/>
    </location>
</feature>
<feature type="transmembrane region" description="Helical" evidence="8">
    <location>
        <begin position="247"/>
        <end position="264"/>
    </location>
</feature>
<name>A0ABX1PXJ2_9RHOO</name>
<keyword evidence="6 8" id="KW-1133">Transmembrane helix</keyword>
<keyword evidence="4" id="KW-1003">Cell membrane</keyword>
<reference evidence="9 10" key="1">
    <citation type="submission" date="2019-12" db="EMBL/GenBank/DDBJ databases">
        <title>Comparative genomics gives insights into the taxonomy of the Azoarcus-Aromatoleum group and reveals separate origins of nif in the plant-associated Azoarcus and non-plant-associated Aromatoleum sub-groups.</title>
        <authorList>
            <person name="Lafos M."/>
            <person name="Maluk M."/>
            <person name="Batista M."/>
            <person name="Junghare M."/>
            <person name="Carmona M."/>
            <person name="Faoro H."/>
            <person name="Cruz L.M."/>
            <person name="Battistoni F."/>
            <person name="De Souza E."/>
            <person name="Pedrosa F."/>
            <person name="Chen W.-M."/>
            <person name="Poole P.S."/>
            <person name="Dixon R.A."/>
            <person name="James E.K."/>
        </authorList>
    </citation>
    <scope>NUCLEOTIDE SEQUENCE [LARGE SCALE GENOMIC DNA]</scope>
    <source>
        <strain evidence="9 10">Td21</strain>
    </source>
</reference>
<comment type="similarity">
    <text evidence="2">Belongs to the auxin efflux carrier (TC 2.A.69) family.</text>
</comment>